<dbReference type="InterPro" id="IPR012859">
    <property type="entry name" value="Pilin_N_archaeal"/>
</dbReference>
<keyword evidence="1" id="KW-0812">Transmembrane</keyword>
<gene>
    <name evidence="3" type="ORF">ACFR9U_09380</name>
</gene>
<dbReference type="NCBIfam" id="TIGR02537">
    <property type="entry name" value="arch_flag_Nterm"/>
    <property type="match status" value="1"/>
</dbReference>
<evidence type="ECO:0000313" key="4">
    <source>
        <dbReference type="Proteomes" id="UP001597119"/>
    </source>
</evidence>
<sequence length="173" mass="18284">MQVRKLLKEEDAVSPVIGVILMVAITVILAAVIASFVLGLGGSTTKTPQAKFTWDYNSYNGWAGGNLTVTHDGGATIKAKELVIRGQGFNSTVDSSLPFKEVDIVNKGDRTWADAEANPTTTTSSKKGGDSAVVSGDYMTAWVNNDYDLRLVYESSEGDNSATLASDTGPNTS</sequence>
<dbReference type="PANTHER" id="PTHR38138:SF1">
    <property type="entry name" value="ARCHAEAL TYPE IV PILIN N-TERMINAL DOMAIN-CONTAINING PROTEIN"/>
    <property type="match status" value="1"/>
</dbReference>
<dbReference type="RefSeq" id="WP_247374554.1">
    <property type="nucleotide sequence ID" value="NZ_JALLGV010000001.1"/>
</dbReference>
<keyword evidence="4" id="KW-1185">Reference proteome</keyword>
<evidence type="ECO:0000313" key="3">
    <source>
        <dbReference type="EMBL" id="MFD1587194.1"/>
    </source>
</evidence>
<accession>A0ABD6CCV2</accession>
<feature type="transmembrane region" description="Helical" evidence="1">
    <location>
        <begin position="12"/>
        <end position="38"/>
    </location>
</feature>
<evidence type="ECO:0000256" key="1">
    <source>
        <dbReference type="SAM" id="Phobius"/>
    </source>
</evidence>
<evidence type="ECO:0000259" key="2">
    <source>
        <dbReference type="Pfam" id="PF07790"/>
    </source>
</evidence>
<keyword evidence="1" id="KW-1133">Transmembrane helix</keyword>
<organism evidence="3 4">
    <name type="scientific">Halorientalis brevis</name>
    <dbReference type="NCBI Taxonomy" id="1126241"/>
    <lineage>
        <taxon>Archaea</taxon>
        <taxon>Methanobacteriati</taxon>
        <taxon>Methanobacteriota</taxon>
        <taxon>Stenosarchaea group</taxon>
        <taxon>Halobacteria</taxon>
        <taxon>Halobacteriales</taxon>
        <taxon>Haloarculaceae</taxon>
        <taxon>Halorientalis</taxon>
    </lineage>
</organism>
<feature type="domain" description="Archaeal Type IV pilin N-terminal" evidence="2">
    <location>
        <begin position="11"/>
        <end position="87"/>
    </location>
</feature>
<keyword evidence="1" id="KW-0472">Membrane</keyword>
<dbReference type="Pfam" id="PF07790">
    <property type="entry name" value="Pilin_N"/>
    <property type="match status" value="1"/>
</dbReference>
<dbReference type="Proteomes" id="UP001597119">
    <property type="component" value="Unassembled WGS sequence"/>
</dbReference>
<dbReference type="InterPro" id="IPR013373">
    <property type="entry name" value="Flagellin/pilin_N_arc"/>
</dbReference>
<reference evidence="3 4" key="1">
    <citation type="journal article" date="2019" name="Int. J. Syst. Evol. Microbiol.">
        <title>The Global Catalogue of Microorganisms (GCM) 10K type strain sequencing project: providing services to taxonomists for standard genome sequencing and annotation.</title>
        <authorList>
            <consortium name="The Broad Institute Genomics Platform"/>
            <consortium name="The Broad Institute Genome Sequencing Center for Infectious Disease"/>
            <person name="Wu L."/>
            <person name="Ma J."/>
        </authorList>
    </citation>
    <scope>NUCLEOTIDE SEQUENCE [LARGE SCALE GENOMIC DNA]</scope>
    <source>
        <strain evidence="3 4">CGMCC 1.12125</strain>
    </source>
</reference>
<protein>
    <submittedName>
        <fullName evidence="3">Type IV pilin</fullName>
    </submittedName>
</protein>
<dbReference type="PANTHER" id="PTHR38138">
    <property type="entry name" value="VNG6441H"/>
    <property type="match status" value="1"/>
</dbReference>
<proteinExistence type="predicted"/>
<comment type="caution">
    <text evidence="3">The sequence shown here is derived from an EMBL/GenBank/DDBJ whole genome shotgun (WGS) entry which is preliminary data.</text>
</comment>
<dbReference type="EMBL" id="JBHUDJ010000003">
    <property type="protein sequence ID" value="MFD1587194.1"/>
    <property type="molecule type" value="Genomic_DNA"/>
</dbReference>
<name>A0ABD6CCV2_9EURY</name>
<dbReference type="AlphaFoldDB" id="A0ABD6CCV2"/>